<organism evidence="1 2">
    <name type="scientific">Spirosoma sordidisoli</name>
    <dbReference type="NCBI Taxonomy" id="2502893"/>
    <lineage>
        <taxon>Bacteria</taxon>
        <taxon>Pseudomonadati</taxon>
        <taxon>Bacteroidota</taxon>
        <taxon>Cytophagia</taxon>
        <taxon>Cytophagales</taxon>
        <taxon>Cytophagaceae</taxon>
        <taxon>Spirosoma</taxon>
    </lineage>
</organism>
<name>A0A4V1RWC0_9BACT</name>
<gene>
    <name evidence="1" type="ORF">EQG79_14175</name>
</gene>
<sequence length="137" mass="15559">MNTQDIINQIRAIATAEDMHRVDQLIRSQPGPMAPEVQQALLEKLKESTAQSKAAREDMITTLKSQGVEYPLTDWLTPKKYADRFGLKNSEVVLNWINRGIIPPDHIKEIPELGVRLVKAVEYSPRTYERTTDKTAS</sequence>
<accession>A0A4V1RWC0</accession>
<dbReference type="EMBL" id="SBLB01000003">
    <property type="protein sequence ID" value="RYC69738.1"/>
    <property type="molecule type" value="Genomic_DNA"/>
</dbReference>
<dbReference type="Proteomes" id="UP000290407">
    <property type="component" value="Unassembled WGS sequence"/>
</dbReference>
<proteinExistence type="predicted"/>
<evidence type="ECO:0000313" key="1">
    <source>
        <dbReference type="EMBL" id="RYC69738.1"/>
    </source>
</evidence>
<evidence type="ECO:0000313" key="2">
    <source>
        <dbReference type="Proteomes" id="UP000290407"/>
    </source>
</evidence>
<reference evidence="1 2" key="1">
    <citation type="submission" date="2019-01" db="EMBL/GenBank/DDBJ databases">
        <title>Spirosoma flava sp. nov., a propanil-degrading bacterium isolated from herbicide-contaminated soil.</title>
        <authorList>
            <person name="Zhang L."/>
            <person name="Jiang J.-D."/>
        </authorList>
    </citation>
    <scope>NUCLEOTIDE SEQUENCE [LARGE SCALE GENOMIC DNA]</scope>
    <source>
        <strain evidence="1 2">TY50</strain>
    </source>
</reference>
<comment type="caution">
    <text evidence="1">The sequence shown here is derived from an EMBL/GenBank/DDBJ whole genome shotgun (WGS) entry which is preliminary data.</text>
</comment>
<keyword evidence="2" id="KW-1185">Reference proteome</keyword>
<dbReference type="AlphaFoldDB" id="A0A4V1RWC0"/>
<dbReference type="RefSeq" id="WP_129602037.1">
    <property type="nucleotide sequence ID" value="NZ_SBLB01000003.1"/>
</dbReference>
<protein>
    <submittedName>
        <fullName evidence="1">Uncharacterized protein</fullName>
    </submittedName>
</protein>